<proteinExistence type="predicted"/>
<sequence>MPLLPIPLVGGFSRGYPVPFTLAFRRCSILTSHHTQRLTRPRCEGPPTSLSSLHTATTLNIAKGWSWCRATANEHTAEAPVYRGLMNLAYSGLDGRTGGCPRTSGRPHFQESCVPDLPQEGGKSRGALRPRITSTTADTQCSFNTSVRHILHTPEKGRGGVVVRLLASHQGEPGSIPDGVSLPDFRIRDLCLTMTLVGLFSRGSSVSPTLAFRHYPTLISLHPHQLSRLKRFGWLKNTELLRADEGEVRCVRSSPGMQEQGEAGDPSENRPTCGIVRHDSHVRTSGSDPAESQTLFARDRLIAVVSCRWAPCTKYNGVHSCTHIGVANRTSLAGDVFGLVSVAHVYDGASVAIHYLVTHTFITRYYYAVVSYSAPTETAPRRVSFRLLPVSPPLPEQTRDWDSHESARATRRRRARTQLTSLSSGPLLASHQGNPGSIPGQVHSDFGKWESCRTTPLVGRCSRGSPVSLALAFRRRSILTSLDPHLDLDVKRFDCSPPTNADRVQSPDGQPPDIGAWESCRTMLLVGGFSRGSPVYPRTLHSGPSPF</sequence>
<dbReference type="Proteomes" id="UP001159363">
    <property type="component" value="Chromosome 8"/>
</dbReference>
<evidence type="ECO:0000313" key="3">
    <source>
        <dbReference type="Proteomes" id="UP001159363"/>
    </source>
</evidence>
<feature type="compositionally biased region" description="Basic and acidic residues" evidence="1">
    <location>
        <begin position="397"/>
        <end position="408"/>
    </location>
</feature>
<feature type="region of interest" description="Disordered" evidence="1">
    <location>
        <begin position="107"/>
        <end position="127"/>
    </location>
</feature>
<feature type="region of interest" description="Disordered" evidence="1">
    <location>
        <begin position="253"/>
        <end position="272"/>
    </location>
</feature>
<name>A0ABQ9GS90_9NEOP</name>
<dbReference type="EMBL" id="JARBHB010000009">
    <property type="protein sequence ID" value="KAJ8874860.1"/>
    <property type="molecule type" value="Genomic_DNA"/>
</dbReference>
<evidence type="ECO:0000313" key="2">
    <source>
        <dbReference type="EMBL" id="KAJ8874860.1"/>
    </source>
</evidence>
<gene>
    <name evidence="2" type="ORF">PR048_022750</name>
</gene>
<evidence type="ECO:0000256" key="1">
    <source>
        <dbReference type="SAM" id="MobiDB-lite"/>
    </source>
</evidence>
<organism evidence="2 3">
    <name type="scientific">Dryococelus australis</name>
    <dbReference type="NCBI Taxonomy" id="614101"/>
    <lineage>
        <taxon>Eukaryota</taxon>
        <taxon>Metazoa</taxon>
        <taxon>Ecdysozoa</taxon>
        <taxon>Arthropoda</taxon>
        <taxon>Hexapoda</taxon>
        <taxon>Insecta</taxon>
        <taxon>Pterygota</taxon>
        <taxon>Neoptera</taxon>
        <taxon>Polyneoptera</taxon>
        <taxon>Phasmatodea</taxon>
        <taxon>Verophasmatodea</taxon>
        <taxon>Anareolatae</taxon>
        <taxon>Phasmatidae</taxon>
        <taxon>Eurycanthinae</taxon>
        <taxon>Dryococelus</taxon>
    </lineage>
</organism>
<accession>A0ABQ9GS90</accession>
<comment type="caution">
    <text evidence="2">The sequence shown here is derived from an EMBL/GenBank/DDBJ whole genome shotgun (WGS) entry which is preliminary data.</text>
</comment>
<feature type="region of interest" description="Disordered" evidence="1">
    <location>
        <begin position="396"/>
        <end position="435"/>
    </location>
</feature>
<reference evidence="2 3" key="1">
    <citation type="submission" date="2023-02" db="EMBL/GenBank/DDBJ databases">
        <title>LHISI_Scaffold_Assembly.</title>
        <authorList>
            <person name="Stuart O.P."/>
            <person name="Cleave R."/>
            <person name="Magrath M.J.L."/>
            <person name="Mikheyev A.S."/>
        </authorList>
    </citation>
    <scope>NUCLEOTIDE SEQUENCE [LARGE SCALE GENOMIC DNA]</scope>
    <source>
        <strain evidence="2">Daus_M_001</strain>
        <tissue evidence="2">Leg muscle</tissue>
    </source>
</reference>
<keyword evidence="3" id="KW-1185">Reference proteome</keyword>
<protein>
    <submittedName>
        <fullName evidence="2">Uncharacterized protein</fullName>
    </submittedName>
</protein>